<dbReference type="NCBIfam" id="TIGR00636">
    <property type="entry name" value="PduO_Nterm"/>
    <property type="match status" value="1"/>
</dbReference>
<evidence type="ECO:0000256" key="3">
    <source>
        <dbReference type="ARBA" id="ARBA00022679"/>
    </source>
</evidence>
<comment type="subunit">
    <text evidence="2">Homotrimer.</text>
</comment>
<feature type="non-terminal residue" evidence="12">
    <location>
        <position position="1"/>
    </location>
</feature>
<dbReference type="SUPFAM" id="SSF89028">
    <property type="entry name" value="Cobalamin adenosyltransferase-like"/>
    <property type="match status" value="1"/>
</dbReference>
<dbReference type="OrthoDB" id="549173at2759"/>
<keyword evidence="13" id="KW-1185">Reference proteome</keyword>
<evidence type="ECO:0000256" key="6">
    <source>
        <dbReference type="ARBA" id="ARBA00051988"/>
    </source>
</evidence>
<reference evidence="13" key="1">
    <citation type="journal article" date="2018" name="Nat. Microbiol.">
        <title>Leveraging single-cell genomics to expand the fungal tree of life.</title>
        <authorList>
            <person name="Ahrendt S.R."/>
            <person name="Quandt C.A."/>
            <person name="Ciobanu D."/>
            <person name="Clum A."/>
            <person name="Salamov A."/>
            <person name="Andreopoulos B."/>
            <person name="Cheng J.F."/>
            <person name="Woyke T."/>
            <person name="Pelin A."/>
            <person name="Henrissat B."/>
            <person name="Reynolds N.K."/>
            <person name="Benny G.L."/>
            <person name="Smith M.E."/>
            <person name="James T.Y."/>
            <person name="Grigoriev I.V."/>
        </authorList>
    </citation>
    <scope>NUCLEOTIDE SEQUENCE [LARGE SCALE GENOMIC DNA]</scope>
    <source>
        <strain evidence="13">Benny S71-1</strain>
    </source>
</reference>
<comment type="function">
    <text evidence="7">Converts cob(I)alamin to adenosylcobalamin (adenosylcob(III)alamin), a coenzyme for methylmalonyl-CoA mutase, therefore participates in the final step of the vitamin B12 conversion. Generates adenosylcobalamin (AdoCbl) and directly delivers the cofactor to MUT in a transfer that is stimulated by ATP-binding to MMAB and gated by MMAA.</text>
</comment>
<keyword evidence="5 10" id="KW-0067">ATP-binding</keyword>
<evidence type="ECO:0000256" key="2">
    <source>
        <dbReference type="ARBA" id="ARBA00011233"/>
    </source>
</evidence>
<organism evidence="12 13">
    <name type="scientific">Syncephalis pseudoplumigaleata</name>
    <dbReference type="NCBI Taxonomy" id="1712513"/>
    <lineage>
        <taxon>Eukaryota</taxon>
        <taxon>Fungi</taxon>
        <taxon>Fungi incertae sedis</taxon>
        <taxon>Zoopagomycota</taxon>
        <taxon>Zoopagomycotina</taxon>
        <taxon>Zoopagomycetes</taxon>
        <taxon>Zoopagales</taxon>
        <taxon>Piptocephalidaceae</taxon>
        <taxon>Syncephalis</taxon>
    </lineage>
</organism>
<accession>A0A4P9Z3Z0</accession>
<dbReference type="Pfam" id="PF01923">
    <property type="entry name" value="Cob_adeno_trans"/>
    <property type="match status" value="1"/>
</dbReference>
<dbReference type="Proteomes" id="UP000278143">
    <property type="component" value="Unassembled WGS sequence"/>
</dbReference>
<dbReference type="GO" id="GO:0008817">
    <property type="term" value="F:corrinoid adenosyltransferase activity"/>
    <property type="evidence" value="ECO:0007669"/>
    <property type="project" value="TreeGrafter"/>
</dbReference>
<sequence length="190" mass="21054">TMKVYTRTGDKGTSALYSGERRPKEDALFEALGTTDELSCHIGLAREYSHQIQCMLQDIGSSIATPRDARNQARVARTQFDPDGHAVKQLEVWIDEMSEELPPLRQFILPSGGVAAAQLHVARATCRRAERRVVPLVKAESTEASVLMYLNRLSDYLFMAARYTAMKGGHTETIYKDRSQASTSTSPTAS</sequence>
<dbReference type="InterPro" id="IPR016030">
    <property type="entry name" value="CblAdoTrfase-like"/>
</dbReference>
<evidence type="ECO:0000256" key="5">
    <source>
        <dbReference type="ARBA" id="ARBA00022840"/>
    </source>
</evidence>
<evidence type="ECO:0000313" key="12">
    <source>
        <dbReference type="EMBL" id="RKP27277.1"/>
    </source>
</evidence>
<dbReference type="PANTHER" id="PTHR12213:SF0">
    <property type="entry name" value="CORRINOID ADENOSYLTRANSFERASE MMAB"/>
    <property type="match status" value="1"/>
</dbReference>
<dbReference type="PANTHER" id="PTHR12213">
    <property type="entry name" value="CORRINOID ADENOSYLTRANSFERASE"/>
    <property type="match status" value="1"/>
</dbReference>
<feature type="domain" description="Cobalamin adenosyltransferase-like" evidence="11">
    <location>
        <begin position="4"/>
        <end position="163"/>
    </location>
</feature>
<keyword evidence="3 10" id="KW-0808">Transferase</keyword>
<dbReference type="InterPro" id="IPR036451">
    <property type="entry name" value="CblAdoTrfase-like_sf"/>
</dbReference>
<name>A0A4P9Z3Z0_9FUNG</name>
<evidence type="ECO:0000256" key="9">
    <source>
        <dbReference type="ARBA" id="ARBA00075216"/>
    </source>
</evidence>
<evidence type="ECO:0000313" key="13">
    <source>
        <dbReference type="Proteomes" id="UP000278143"/>
    </source>
</evidence>
<dbReference type="Gene3D" id="1.20.1200.10">
    <property type="entry name" value="Cobalamin adenosyltransferase-like"/>
    <property type="match status" value="1"/>
</dbReference>
<dbReference type="GO" id="GO:0009235">
    <property type="term" value="P:cobalamin metabolic process"/>
    <property type="evidence" value="ECO:0007669"/>
    <property type="project" value="UniProtKB-ARBA"/>
</dbReference>
<dbReference type="FunFam" id="1.20.1200.10:FF:000001">
    <property type="entry name" value="Cob(I)yrinic acid a,c-diamide adenosyltransferase"/>
    <property type="match status" value="1"/>
</dbReference>
<gene>
    <name evidence="12" type="ORF">SYNPS1DRAFT_12934</name>
</gene>
<evidence type="ECO:0000256" key="7">
    <source>
        <dbReference type="ARBA" id="ARBA00056747"/>
    </source>
</evidence>
<proteinExistence type="inferred from homology"/>
<protein>
    <recommendedName>
        <fullName evidence="8">Corrinoid adenosyltransferase MMAB</fullName>
    </recommendedName>
    <alternativeName>
        <fullName evidence="9">ATP:co(I)rrinoid adenosyltransferase MMAB</fullName>
    </alternativeName>
</protein>
<evidence type="ECO:0000259" key="11">
    <source>
        <dbReference type="Pfam" id="PF01923"/>
    </source>
</evidence>
<comment type="similarity">
    <text evidence="1 10">Belongs to the Cob(I)alamin adenosyltransferase family.</text>
</comment>
<keyword evidence="4 10" id="KW-0547">Nucleotide-binding</keyword>
<dbReference type="AlphaFoldDB" id="A0A4P9Z3Z0"/>
<evidence type="ECO:0000256" key="8">
    <source>
        <dbReference type="ARBA" id="ARBA00071654"/>
    </source>
</evidence>
<evidence type="ECO:0000256" key="10">
    <source>
        <dbReference type="RuleBase" id="RU366026"/>
    </source>
</evidence>
<comment type="catalytic activity">
    <reaction evidence="6">
        <text>cob(I)alamin-[corrinoid adenosyltransferase] + ATP = apo-[corrinoid adenosyltransferase] + adenosylcob(III)alamin + triphosphate</text>
        <dbReference type="Rhea" id="RHEA:56796"/>
        <dbReference type="Rhea" id="RHEA-COMP:14743"/>
        <dbReference type="Rhea" id="RHEA-COMP:14744"/>
        <dbReference type="ChEBI" id="CHEBI:18036"/>
        <dbReference type="ChEBI" id="CHEBI:18408"/>
        <dbReference type="ChEBI" id="CHEBI:30616"/>
        <dbReference type="ChEBI" id="CHEBI:60488"/>
        <dbReference type="ChEBI" id="CHEBI:83228"/>
    </reaction>
    <physiologicalReaction direction="left-to-right" evidence="6">
        <dbReference type="Rhea" id="RHEA:56797"/>
    </physiologicalReaction>
</comment>
<dbReference type="EMBL" id="KZ989237">
    <property type="protein sequence ID" value="RKP27277.1"/>
    <property type="molecule type" value="Genomic_DNA"/>
</dbReference>
<evidence type="ECO:0000256" key="1">
    <source>
        <dbReference type="ARBA" id="ARBA00007487"/>
    </source>
</evidence>
<dbReference type="InterPro" id="IPR029499">
    <property type="entry name" value="PduO-typ"/>
</dbReference>
<dbReference type="GO" id="GO:0005524">
    <property type="term" value="F:ATP binding"/>
    <property type="evidence" value="ECO:0007669"/>
    <property type="project" value="UniProtKB-UniRule"/>
</dbReference>
<evidence type="ECO:0000256" key="4">
    <source>
        <dbReference type="ARBA" id="ARBA00022741"/>
    </source>
</evidence>